<dbReference type="Proteomes" id="UP000887576">
    <property type="component" value="Unplaced"/>
</dbReference>
<dbReference type="WBParaSite" id="JU765_v2.g1803.t1">
    <property type="protein sequence ID" value="JU765_v2.g1803.t1"/>
    <property type="gene ID" value="JU765_v2.g1803"/>
</dbReference>
<sequence length="203" mass="23058">MVKRSGWKTCWKRELGTEVGINTEAFPEPDDVKPSLLKCLTWSPDGEILPSLLKCLTWSPDGEILVAMMSDGKIHMMSAECGKIYYSFTAHGVYREINWLTFGEGPILEKFKAHDEMINFEFATPERFNFNEEATKQASIVIANVLQFLTETVPEKYYNTILIGIPEEGQKIDLYACGIVYFRTIDVLEDFSCIVTNDGSIFN</sequence>
<protein>
    <submittedName>
        <fullName evidence="2">Anaphase-promoting complex subunit 4-like WD40 domain-containing protein</fullName>
    </submittedName>
</protein>
<evidence type="ECO:0000313" key="2">
    <source>
        <dbReference type="WBParaSite" id="JU765_v2.g1803.t1"/>
    </source>
</evidence>
<proteinExistence type="predicted"/>
<evidence type="ECO:0000313" key="1">
    <source>
        <dbReference type="Proteomes" id="UP000887576"/>
    </source>
</evidence>
<accession>A0AC34QP82</accession>
<reference evidence="2" key="1">
    <citation type="submission" date="2022-11" db="UniProtKB">
        <authorList>
            <consortium name="WormBaseParasite"/>
        </authorList>
    </citation>
    <scope>IDENTIFICATION</scope>
</reference>
<organism evidence="1 2">
    <name type="scientific">Panagrolaimus sp. JU765</name>
    <dbReference type="NCBI Taxonomy" id="591449"/>
    <lineage>
        <taxon>Eukaryota</taxon>
        <taxon>Metazoa</taxon>
        <taxon>Ecdysozoa</taxon>
        <taxon>Nematoda</taxon>
        <taxon>Chromadorea</taxon>
        <taxon>Rhabditida</taxon>
        <taxon>Tylenchina</taxon>
        <taxon>Panagrolaimomorpha</taxon>
        <taxon>Panagrolaimoidea</taxon>
        <taxon>Panagrolaimidae</taxon>
        <taxon>Panagrolaimus</taxon>
    </lineage>
</organism>
<name>A0AC34QP82_9BILA</name>